<keyword evidence="4 7" id="KW-0106">Calcium</keyword>
<dbReference type="GO" id="GO:0007043">
    <property type="term" value="P:cell-cell junction assembly"/>
    <property type="evidence" value="ECO:0007669"/>
    <property type="project" value="TreeGrafter"/>
</dbReference>
<dbReference type="CDD" id="cd11304">
    <property type="entry name" value="Cadherin_repeat"/>
    <property type="match status" value="1"/>
</dbReference>
<dbReference type="GO" id="GO:0045296">
    <property type="term" value="F:cadherin binding"/>
    <property type="evidence" value="ECO:0007669"/>
    <property type="project" value="TreeGrafter"/>
</dbReference>
<name>A0A444TVT9_ACIRT</name>
<dbReference type="GO" id="GO:0016477">
    <property type="term" value="P:cell migration"/>
    <property type="evidence" value="ECO:0007669"/>
    <property type="project" value="TreeGrafter"/>
</dbReference>
<dbReference type="GO" id="GO:0005509">
    <property type="term" value="F:calcium ion binding"/>
    <property type="evidence" value="ECO:0007669"/>
    <property type="project" value="UniProtKB-UniRule"/>
</dbReference>
<feature type="domain" description="Cadherin" evidence="8">
    <location>
        <begin position="61"/>
        <end position="161"/>
    </location>
</feature>
<dbReference type="InterPro" id="IPR015919">
    <property type="entry name" value="Cadherin-like_sf"/>
</dbReference>
<evidence type="ECO:0000256" key="3">
    <source>
        <dbReference type="ARBA" id="ARBA00022737"/>
    </source>
</evidence>
<comment type="caution">
    <text evidence="9">The sequence shown here is derived from an EMBL/GenBank/DDBJ whole genome shotgun (WGS) entry which is preliminary data.</text>
</comment>
<dbReference type="Proteomes" id="UP000289886">
    <property type="component" value="Unassembled WGS sequence"/>
</dbReference>
<evidence type="ECO:0000256" key="4">
    <source>
        <dbReference type="ARBA" id="ARBA00022837"/>
    </source>
</evidence>
<evidence type="ECO:0000256" key="2">
    <source>
        <dbReference type="ARBA" id="ARBA00022692"/>
    </source>
</evidence>
<dbReference type="InterPro" id="IPR039808">
    <property type="entry name" value="Cadherin"/>
</dbReference>
<keyword evidence="3" id="KW-0677">Repeat</keyword>
<dbReference type="PANTHER" id="PTHR24027">
    <property type="entry name" value="CADHERIN-23"/>
    <property type="match status" value="1"/>
</dbReference>
<keyword evidence="5" id="KW-1133">Transmembrane helix</keyword>
<proteinExistence type="predicted"/>
<reference evidence="9 10" key="1">
    <citation type="submission" date="2019-01" db="EMBL/GenBank/DDBJ databases">
        <title>Draft Genome and Complete Hox-Cluster Characterization of the Sterlet Sturgeon (Acipenser ruthenus).</title>
        <authorList>
            <person name="Wei Q."/>
        </authorList>
    </citation>
    <scope>NUCLEOTIDE SEQUENCE [LARGE SCALE GENOMIC DNA]</scope>
    <source>
        <strain evidence="9">WHYD16114868_AA</strain>
        <tissue evidence="9">Blood</tissue>
    </source>
</reference>
<dbReference type="GO" id="GO:0016342">
    <property type="term" value="C:catenin complex"/>
    <property type="evidence" value="ECO:0007669"/>
    <property type="project" value="TreeGrafter"/>
</dbReference>
<dbReference type="GO" id="GO:0044331">
    <property type="term" value="P:cell-cell adhesion mediated by cadherin"/>
    <property type="evidence" value="ECO:0007669"/>
    <property type="project" value="TreeGrafter"/>
</dbReference>
<dbReference type="InterPro" id="IPR002126">
    <property type="entry name" value="Cadherin-like_dom"/>
</dbReference>
<dbReference type="PRINTS" id="PR00205">
    <property type="entry name" value="CADHERIN"/>
</dbReference>
<dbReference type="GO" id="GO:0000902">
    <property type="term" value="P:cell morphogenesis"/>
    <property type="evidence" value="ECO:0007669"/>
    <property type="project" value="TreeGrafter"/>
</dbReference>
<dbReference type="GO" id="GO:0016339">
    <property type="term" value="P:calcium-dependent cell-cell adhesion via plasma membrane cell adhesion molecules"/>
    <property type="evidence" value="ECO:0007669"/>
    <property type="project" value="TreeGrafter"/>
</dbReference>
<accession>A0A444TVT9</accession>
<dbReference type="GO" id="GO:0005912">
    <property type="term" value="C:adherens junction"/>
    <property type="evidence" value="ECO:0007669"/>
    <property type="project" value="TreeGrafter"/>
</dbReference>
<keyword evidence="6" id="KW-0472">Membrane</keyword>
<sequence length="194" mass="21514">MSTGMCSIDWINGADIMDFCDTVLSSARNPEPLVPGVDYNTSSTAYLNISVIDVNEAPVFGSTEYQAMVKENISVGNTILKVDARDPKGSSIRYRLEGDVFNWLKINSETGEIITNAALDRERTDTYKVRVIAVQSESPALESTVPVSINLVDVNDNLPMLTYPETHFCYLVRDSKAVLMKAMDKDLDPHFNSH</sequence>
<dbReference type="SUPFAM" id="SSF49313">
    <property type="entry name" value="Cadherin-like"/>
    <property type="match status" value="1"/>
</dbReference>
<gene>
    <name evidence="9" type="ORF">EOD39_10509</name>
</gene>
<evidence type="ECO:0000259" key="8">
    <source>
        <dbReference type="PROSITE" id="PS50268"/>
    </source>
</evidence>
<evidence type="ECO:0000313" key="9">
    <source>
        <dbReference type="EMBL" id="RXM27027.1"/>
    </source>
</evidence>
<dbReference type="EMBL" id="SCEB01215912">
    <property type="protein sequence ID" value="RXM27027.1"/>
    <property type="molecule type" value="Genomic_DNA"/>
</dbReference>
<dbReference type="GO" id="GO:0008013">
    <property type="term" value="F:beta-catenin binding"/>
    <property type="evidence" value="ECO:0007669"/>
    <property type="project" value="TreeGrafter"/>
</dbReference>
<keyword evidence="10" id="KW-1185">Reference proteome</keyword>
<evidence type="ECO:0000256" key="7">
    <source>
        <dbReference type="PROSITE-ProRule" id="PRU00043"/>
    </source>
</evidence>
<dbReference type="PANTHER" id="PTHR24027:SF419">
    <property type="entry name" value="CADHERIN-17"/>
    <property type="match status" value="1"/>
</dbReference>
<organism evidence="9 10">
    <name type="scientific">Acipenser ruthenus</name>
    <name type="common">Sterlet sturgeon</name>
    <dbReference type="NCBI Taxonomy" id="7906"/>
    <lineage>
        <taxon>Eukaryota</taxon>
        <taxon>Metazoa</taxon>
        <taxon>Chordata</taxon>
        <taxon>Craniata</taxon>
        <taxon>Vertebrata</taxon>
        <taxon>Euteleostomi</taxon>
        <taxon>Actinopterygii</taxon>
        <taxon>Chondrostei</taxon>
        <taxon>Acipenseriformes</taxon>
        <taxon>Acipenseridae</taxon>
        <taxon>Acipenser</taxon>
    </lineage>
</organism>
<dbReference type="Gene3D" id="2.60.40.60">
    <property type="entry name" value="Cadherins"/>
    <property type="match status" value="1"/>
</dbReference>
<evidence type="ECO:0000256" key="6">
    <source>
        <dbReference type="ARBA" id="ARBA00023136"/>
    </source>
</evidence>
<evidence type="ECO:0000256" key="1">
    <source>
        <dbReference type="ARBA" id="ARBA00004370"/>
    </source>
</evidence>
<dbReference type="SMART" id="SM00112">
    <property type="entry name" value="CA"/>
    <property type="match status" value="1"/>
</dbReference>
<dbReference type="PROSITE" id="PS50268">
    <property type="entry name" value="CADHERIN_2"/>
    <property type="match status" value="1"/>
</dbReference>
<comment type="subcellular location">
    <subcellularLocation>
        <location evidence="1">Membrane</location>
    </subcellularLocation>
</comment>
<keyword evidence="2" id="KW-0812">Transmembrane</keyword>
<dbReference type="PROSITE" id="PS00232">
    <property type="entry name" value="CADHERIN_1"/>
    <property type="match status" value="1"/>
</dbReference>
<dbReference type="Pfam" id="PF00028">
    <property type="entry name" value="Cadherin"/>
    <property type="match status" value="1"/>
</dbReference>
<dbReference type="InterPro" id="IPR020894">
    <property type="entry name" value="Cadherin_CS"/>
</dbReference>
<dbReference type="AlphaFoldDB" id="A0A444TVT9"/>
<evidence type="ECO:0000313" key="10">
    <source>
        <dbReference type="Proteomes" id="UP000289886"/>
    </source>
</evidence>
<dbReference type="GO" id="GO:0007156">
    <property type="term" value="P:homophilic cell adhesion via plasma membrane adhesion molecules"/>
    <property type="evidence" value="ECO:0007669"/>
    <property type="project" value="InterPro"/>
</dbReference>
<dbReference type="FunFam" id="2.60.40.60:FF:000020">
    <property type="entry name" value="Dachsous cadherin-related 1b"/>
    <property type="match status" value="1"/>
</dbReference>
<dbReference type="GO" id="GO:0034332">
    <property type="term" value="P:adherens junction organization"/>
    <property type="evidence" value="ECO:0007669"/>
    <property type="project" value="TreeGrafter"/>
</dbReference>
<protein>
    <submittedName>
        <fullName evidence="9">Cadherin-17</fullName>
    </submittedName>
</protein>
<evidence type="ECO:0000256" key="5">
    <source>
        <dbReference type="ARBA" id="ARBA00022989"/>
    </source>
</evidence>